<dbReference type="GO" id="GO:0046819">
    <property type="term" value="P:protein secretion by the type V secretion system"/>
    <property type="evidence" value="ECO:0007669"/>
    <property type="project" value="TreeGrafter"/>
</dbReference>
<dbReference type="GO" id="GO:0098046">
    <property type="term" value="C:type V protein secretion system complex"/>
    <property type="evidence" value="ECO:0007669"/>
    <property type="project" value="TreeGrafter"/>
</dbReference>
<dbReference type="InterPro" id="IPR034746">
    <property type="entry name" value="POTRA"/>
</dbReference>
<evidence type="ECO:0000256" key="9">
    <source>
        <dbReference type="SAM" id="MobiDB-lite"/>
    </source>
</evidence>
<feature type="compositionally biased region" description="Basic residues" evidence="9">
    <location>
        <begin position="15"/>
        <end position="24"/>
    </location>
</feature>
<dbReference type="InterPro" id="IPR013686">
    <property type="entry name" value="Polypept-transport_assoc_ShlB"/>
</dbReference>
<keyword evidence="13" id="KW-1185">Reference proteome</keyword>
<keyword evidence="10" id="KW-0732">Signal</keyword>
<dbReference type="Pfam" id="PF03865">
    <property type="entry name" value="ShlB"/>
    <property type="match status" value="1"/>
</dbReference>
<dbReference type="GO" id="GO:0008320">
    <property type="term" value="F:protein transmembrane transporter activity"/>
    <property type="evidence" value="ECO:0007669"/>
    <property type="project" value="TreeGrafter"/>
</dbReference>
<dbReference type="Proteomes" id="UP000316545">
    <property type="component" value="Unassembled WGS sequence"/>
</dbReference>
<keyword evidence="7" id="KW-0472">Membrane</keyword>
<reference evidence="12 13" key="1">
    <citation type="submission" date="2019-06" db="EMBL/GenBank/DDBJ databases">
        <title>Genomic Encyclopedia of Type Strains, Phase IV (KMG-V): Genome sequencing to study the core and pangenomes of soil and plant-associated prokaryotes.</title>
        <authorList>
            <person name="Whitman W."/>
        </authorList>
    </citation>
    <scope>NUCLEOTIDE SEQUENCE [LARGE SCALE GENOMIC DNA]</scope>
    <source>
        <strain evidence="12 13">BR 11865</strain>
    </source>
</reference>
<evidence type="ECO:0000256" key="6">
    <source>
        <dbReference type="ARBA" id="ARBA00022927"/>
    </source>
</evidence>
<dbReference type="GO" id="GO:0009279">
    <property type="term" value="C:cell outer membrane"/>
    <property type="evidence" value="ECO:0007669"/>
    <property type="project" value="UniProtKB-SubCell"/>
</dbReference>
<dbReference type="EMBL" id="VITO01000003">
    <property type="protein sequence ID" value="TWB29778.1"/>
    <property type="molecule type" value="Genomic_DNA"/>
</dbReference>
<feature type="region of interest" description="Disordered" evidence="9">
    <location>
        <begin position="1"/>
        <end position="24"/>
    </location>
</feature>
<proteinExistence type="inferred from homology"/>
<feature type="signal peptide" evidence="10">
    <location>
        <begin position="1"/>
        <end position="47"/>
    </location>
</feature>
<evidence type="ECO:0000256" key="7">
    <source>
        <dbReference type="ARBA" id="ARBA00023136"/>
    </source>
</evidence>
<dbReference type="RefSeq" id="WP_246138531.1">
    <property type="nucleotide sequence ID" value="NZ_JAYNFR010000005.1"/>
</dbReference>
<feature type="chain" id="PRO_5022021105" evidence="10">
    <location>
        <begin position="48"/>
        <end position="587"/>
    </location>
</feature>
<protein>
    <submittedName>
        <fullName evidence="12">Hemolysin activation/secretion protein</fullName>
    </submittedName>
</protein>
<keyword evidence="8" id="KW-0998">Cell outer membrane</keyword>
<keyword evidence="3" id="KW-0813">Transport</keyword>
<comment type="caution">
    <text evidence="12">The sequence shown here is derived from an EMBL/GenBank/DDBJ whole genome shotgun (WGS) entry which is preliminary data.</text>
</comment>
<comment type="similarity">
    <text evidence="2">Belongs to the TPS (TC 1.B.20) family.</text>
</comment>
<name>A0A560G7C8_9PROT</name>
<dbReference type="Gene3D" id="3.10.20.310">
    <property type="entry name" value="membrane protein fhac"/>
    <property type="match status" value="1"/>
</dbReference>
<comment type="subcellular location">
    <subcellularLocation>
        <location evidence="1">Cell outer membrane</location>
    </subcellularLocation>
</comment>
<dbReference type="PANTHER" id="PTHR34597:SF6">
    <property type="entry name" value="BLR6126 PROTEIN"/>
    <property type="match status" value="1"/>
</dbReference>
<evidence type="ECO:0000313" key="13">
    <source>
        <dbReference type="Proteomes" id="UP000316545"/>
    </source>
</evidence>
<sequence length="587" mass="63406">MTKTAQPPLSPYARMAHKRAVPGRGRRALRAAALTTAALFITLPALAQQAQPPRLPSGAEPGREAPRPVMPTPGAPGGAITVPKATAAQAPQGAEQYSFALKGVAIEGATAFPADELAAFYASLVGKTVTVADMFKVANDIEVRYREAGYITSRVVVPEQTIEDGRFRIQVIEGFVADIRFDDDIGPARAAVARLLEPLRGVTPISVGEIERRLLLADDLPGLTVRASLEPSPTILGASIIVVKSERKAVDASLAFDNRNTPYVGAFEWVGSVSVNSFGEHADRLTLTSKVSTPFRREWFVQGGYQGMFSSDGLTAGLTSSFSRASPGQELDQLNVHSRVASETGTVTYPIIRSRLENLRAFGEFEYRDIRTTLGADLFNQDHLRIFRAGVSYDKTDTWDGITAVRGTVHQGLDILNATPRKSDYASRLGGNADFTKFTVDVTRVQQLPANFSLLATATAQMSLAPLLASEEMALGGPNFGRAYDEGEISGDNGWAGSLELRYTPVVPELFPEGMQFYAVFDGGRVWSLSNYRPTGRVTVASVGGGVRINMAKELFTTLEVDQPLDRQVQTQGGKPTRVFFSITAHY</sequence>
<evidence type="ECO:0000256" key="2">
    <source>
        <dbReference type="ARBA" id="ARBA00009055"/>
    </source>
</evidence>
<dbReference type="PANTHER" id="PTHR34597">
    <property type="entry name" value="SLR1661 PROTEIN"/>
    <property type="match status" value="1"/>
</dbReference>
<evidence type="ECO:0000256" key="1">
    <source>
        <dbReference type="ARBA" id="ARBA00004442"/>
    </source>
</evidence>
<dbReference type="InterPro" id="IPR051544">
    <property type="entry name" value="TPS_OM_transporter"/>
</dbReference>
<feature type="region of interest" description="Disordered" evidence="9">
    <location>
        <begin position="50"/>
        <end position="81"/>
    </location>
</feature>
<evidence type="ECO:0000256" key="10">
    <source>
        <dbReference type="SAM" id="SignalP"/>
    </source>
</evidence>
<evidence type="ECO:0000259" key="11">
    <source>
        <dbReference type="PROSITE" id="PS51779"/>
    </source>
</evidence>
<keyword evidence="4" id="KW-1134">Transmembrane beta strand</keyword>
<organism evidence="12 13">
    <name type="scientific">Nitrospirillum amazonense</name>
    <dbReference type="NCBI Taxonomy" id="28077"/>
    <lineage>
        <taxon>Bacteria</taxon>
        <taxon>Pseudomonadati</taxon>
        <taxon>Pseudomonadota</taxon>
        <taxon>Alphaproteobacteria</taxon>
        <taxon>Rhodospirillales</taxon>
        <taxon>Azospirillaceae</taxon>
        <taxon>Nitrospirillum</taxon>
    </lineage>
</organism>
<dbReference type="PROSITE" id="PS51779">
    <property type="entry name" value="POTRA"/>
    <property type="match status" value="1"/>
</dbReference>
<dbReference type="AlphaFoldDB" id="A0A560G7C8"/>
<dbReference type="Gene3D" id="2.40.160.50">
    <property type="entry name" value="membrane protein fhac: a member of the omp85/tpsb transporter family"/>
    <property type="match status" value="1"/>
</dbReference>
<keyword evidence="6" id="KW-0653">Protein transport</keyword>
<evidence type="ECO:0000256" key="4">
    <source>
        <dbReference type="ARBA" id="ARBA00022452"/>
    </source>
</evidence>
<evidence type="ECO:0000256" key="5">
    <source>
        <dbReference type="ARBA" id="ARBA00022692"/>
    </source>
</evidence>
<evidence type="ECO:0000313" key="12">
    <source>
        <dbReference type="EMBL" id="TWB29778.1"/>
    </source>
</evidence>
<accession>A0A560G7C8</accession>
<feature type="domain" description="POTRA" evidence="11">
    <location>
        <begin position="99"/>
        <end position="174"/>
    </location>
</feature>
<dbReference type="InterPro" id="IPR005565">
    <property type="entry name" value="Hemolysn_activator_HlyB_C"/>
</dbReference>
<gene>
    <name evidence="12" type="ORF">FBZ88_103201</name>
</gene>
<dbReference type="Pfam" id="PF08479">
    <property type="entry name" value="POTRA_2"/>
    <property type="match status" value="1"/>
</dbReference>
<evidence type="ECO:0000256" key="8">
    <source>
        <dbReference type="ARBA" id="ARBA00023237"/>
    </source>
</evidence>
<evidence type="ECO:0000256" key="3">
    <source>
        <dbReference type="ARBA" id="ARBA00022448"/>
    </source>
</evidence>
<keyword evidence="5" id="KW-0812">Transmembrane</keyword>